<dbReference type="EMBL" id="BMAV01026291">
    <property type="protein sequence ID" value="GFS48995.1"/>
    <property type="molecule type" value="Genomic_DNA"/>
</dbReference>
<proteinExistence type="predicted"/>
<sequence length="202" mass="23219">MVTRNLLKYSRQIASGIIVFVKLSLNAKLIAYRQMTTDDNLEFVQMHIWRQAIRIRVFFLHNPTNNKPDFDSILLNWYSKCLILGHFNASSNRWGYTATSFIGSIVENLVDSNTIDFIENEENSPTFLFFGRGVSHSDLLLTLPALSDRVHHKLIDSPGSSGHVILLTRIIKLGPSYREPRQTYLNLKKANQTKFDEVLTDF</sequence>
<accession>A0A8X6MEG4</accession>
<evidence type="ECO:0008006" key="3">
    <source>
        <dbReference type="Google" id="ProtNLM"/>
    </source>
</evidence>
<name>A0A8X6MEG4_9ARAC</name>
<evidence type="ECO:0000313" key="1">
    <source>
        <dbReference type="EMBL" id="GFS48995.1"/>
    </source>
</evidence>
<organism evidence="1 2">
    <name type="scientific">Trichonephila inaurata madagascariensis</name>
    <dbReference type="NCBI Taxonomy" id="2747483"/>
    <lineage>
        <taxon>Eukaryota</taxon>
        <taxon>Metazoa</taxon>
        <taxon>Ecdysozoa</taxon>
        <taxon>Arthropoda</taxon>
        <taxon>Chelicerata</taxon>
        <taxon>Arachnida</taxon>
        <taxon>Araneae</taxon>
        <taxon>Araneomorphae</taxon>
        <taxon>Entelegynae</taxon>
        <taxon>Araneoidea</taxon>
        <taxon>Nephilidae</taxon>
        <taxon>Trichonephila</taxon>
        <taxon>Trichonephila inaurata</taxon>
    </lineage>
</organism>
<dbReference type="Gene3D" id="3.60.10.10">
    <property type="entry name" value="Endonuclease/exonuclease/phosphatase"/>
    <property type="match status" value="1"/>
</dbReference>
<keyword evidence="2" id="KW-1185">Reference proteome</keyword>
<evidence type="ECO:0000313" key="2">
    <source>
        <dbReference type="Proteomes" id="UP000886998"/>
    </source>
</evidence>
<gene>
    <name evidence="1" type="ORF">TNIN_45161</name>
</gene>
<comment type="caution">
    <text evidence="1">The sequence shown here is derived from an EMBL/GenBank/DDBJ whole genome shotgun (WGS) entry which is preliminary data.</text>
</comment>
<dbReference type="InterPro" id="IPR036691">
    <property type="entry name" value="Endo/exonu/phosph_ase_sf"/>
</dbReference>
<dbReference type="OrthoDB" id="6433315at2759"/>
<dbReference type="SUPFAM" id="SSF56219">
    <property type="entry name" value="DNase I-like"/>
    <property type="match status" value="1"/>
</dbReference>
<dbReference type="AlphaFoldDB" id="A0A8X6MEG4"/>
<reference evidence="1" key="1">
    <citation type="submission" date="2020-08" db="EMBL/GenBank/DDBJ databases">
        <title>Multicomponent nature underlies the extraordinary mechanical properties of spider dragline silk.</title>
        <authorList>
            <person name="Kono N."/>
            <person name="Nakamura H."/>
            <person name="Mori M."/>
            <person name="Yoshida Y."/>
            <person name="Ohtoshi R."/>
            <person name="Malay A.D."/>
            <person name="Moran D.A.P."/>
            <person name="Tomita M."/>
            <person name="Numata K."/>
            <person name="Arakawa K."/>
        </authorList>
    </citation>
    <scope>NUCLEOTIDE SEQUENCE</scope>
</reference>
<dbReference type="Proteomes" id="UP000886998">
    <property type="component" value="Unassembled WGS sequence"/>
</dbReference>
<protein>
    <recommendedName>
        <fullName evidence="3">Endonuclease/exonuclease/phosphatase domain-containing protein</fullName>
    </recommendedName>
</protein>